<protein>
    <submittedName>
        <fullName evidence="4">CPR type cuticle protein</fullName>
    </submittedName>
</protein>
<evidence type="ECO:0000313" key="4">
    <source>
        <dbReference type="WBParaSite" id="HPLM_0000916801-mRNA-1"/>
    </source>
</evidence>
<reference evidence="4" key="1">
    <citation type="submission" date="2017-02" db="UniProtKB">
        <authorList>
            <consortium name="WormBaseParasite"/>
        </authorList>
    </citation>
    <scope>IDENTIFICATION</scope>
</reference>
<feature type="signal peptide" evidence="1">
    <location>
        <begin position="1"/>
        <end position="21"/>
    </location>
</feature>
<gene>
    <name evidence="2" type="ORF">HPLM_LOCUS9164</name>
</gene>
<keyword evidence="3" id="KW-1185">Reference proteome</keyword>
<dbReference type="Proteomes" id="UP000268014">
    <property type="component" value="Unassembled WGS sequence"/>
</dbReference>
<evidence type="ECO:0000256" key="1">
    <source>
        <dbReference type="SAM" id="SignalP"/>
    </source>
</evidence>
<dbReference type="OrthoDB" id="5862499at2759"/>
<evidence type="ECO:0000313" key="2">
    <source>
        <dbReference type="EMBL" id="VDO36764.1"/>
    </source>
</evidence>
<dbReference type="OMA" id="RMFEDDT"/>
<accession>A0A0N4WET1</accession>
<dbReference type="AlphaFoldDB" id="A0A0N4WET1"/>
<evidence type="ECO:0000313" key="3">
    <source>
        <dbReference type="Proteomes" id="UP000268014"/>
    </source>
</evidence>
<dbReference type="WBParaSite" id="HPLM_0000916801-mRNA-1">
    <property type="protein sequence ID" value="HPLM_0000916801-mRNA-1"/>
    <property type="gene ID" value="HPLM_0000916801"/>
</dbReference>
<dbReference type="EMBL" id="UZAF01017005">
    <property type="protein sequence ID" value="VDO36764.1"/>
    <property type="molecule type" value="Genomic_DNA"/>
</dbReference>
<keyword evidence="1" id="KW-0732">Signal</keyword>
<sequence>MEMKQVLLLSVLVMLCSVALCRPQYKGVSEDDFDYRMFEDDTAGVVIDRVIEPRHKHASHHHHHHSHHKGDKHYLKTNRVQRFKKFFEDFRL</sequence>
<name>A0A0N4WET1_HAEPC</name>
<proteinExistence type="predicted"/>
<organism evidence="4">
    <name type="scientific">Haemonchus placei</name>
    <name type="common">Barber's pole worm</name>
    <dbReference type="NCBI Taxonomy" id="6290"/>
    <lineage>
        <taxon>Eukaryota</taxon>
        <taxon>Metazoa</taxon>
        <taxon>Ecdysozoa</taxon>
        <taxon>Nematoda</taxon>
        <taxon>Chromadorea</taxon>
        <taxon>Rhabditida</taxon>
        <taxon>Rhabditina</taxon>
        <taxon>Rhabditomorpha</taxon>
        <taxon>Strongyloidea</taxon>
        <taxon>Trichostrongylidae</taxon>
        <taxon>Haemonchus</taxon>
    </lineage>
</organism>
<feature type="chain" id="PRO_5043123667" evidence="1">
    <location>
        <begin position="22"/>
        <end position="92"/>
    </location>
</feature>
<reference evidence="2 3" key="2">
    <citation type="submission" date="2018-11" db="EMBL/GenBank/DDBJ databases">
        <authorList>
            <consortium name="Pathogen Informatics"/>
        </authorList>
    </citation>
    <scope>NUCLEOTIDE SEQUENCE [LARGE SCALE GENOMIC DNA]</scope>
    <source>
        <strain evidence="2 3">MHpl1</strain>
    </source>
</reference>